<dbReference type="PANTHER" id="PTHR12360:SF12">
    <property type="entry name" value="TRANSCRIPTIONAL REPRESSOR NF-X1"/>
    <property type="match status" value="1"/>
</dbReference>
<dbReference type="PANTHER" id="PTHR12360">
    <property type="entry name" value="NUCLEAR TRANSCRIPTION FACTOR, X-BOX BINDING 1 NFX1"/>
    <property type="match status" value="1"/>
</dbReference>
<evidence type="ECO:0000256" key="11">
    <source>
        <dbReference type="SAM" id="MobiDB-lite"/>
    </source>
</evidence>
<accession>M2Y2D3</accession>
<dbReference type="InterPro" id="IPR001841">
    <property type="entry name" value="Znf_RING"/>
</dbReference>
<comment type="subcellular location">
    <subcellularLocation>
        <location evidence="1">Nucleus</location>
    </subcellularLocation>
</comment>
<reference evidence="14 15" key="2">
    <citation type="journal article" date="2012" name="PLoS Pathog.">
        <title>Diverse lifestyles and strategies of plant pathogenesis encoded in the genomes of eighteen Dothideomycetes fungi.</title>
        <authorList>
            <person name="Ohm R.A."/>
            <person name="Feau N."/>
            <person name="Henrissat B."/>
            <person name="Schoch C.L."/>
            <person name="Horwitz B.A."/>
            <person name="Barry K.W."/>
            <person name="Condon B.J."/>
            <person name="Copeland A.C."/>
            <person name="Dhillon B."/>
            <person name="Glaser F."/>
            <person name="Hesse C.N."/>
            <person name="Kosti I."/>
            <person name="LaButti K."/>
            <person name="Lindquist E.A."/>
            <person name="Lucas S."/>
            <person name="Salamov A.A."/>
            <person name="Bradshaw R.E."/>
            <person name="Ciuffetti L."/>
            <person name="Hamelin R.C."/>
            <person name="Kema G.H.J."/>
            <person name="Lawrence C."/>
            <person name="Scott J.A."/>
            <person name="Spatafora J.W."/>
            <person name="Turgeon B.G."/>
            <person name="de Wit P.J.G.M."/>
            <person name="Zhong S."/>
            <person name="Goodwin S.B."/>
            <person name="Grigoriev I.V."/>
        </authorList>
    </citation>
    <scope>NUCLEOTIDE SEQUENCE [LARGE SCALE GENOMIC DNA]</scope>
    <source>
        <strain evidence="15">NZE10 / CBS 128990</strain>
    </source>
</reference>
<keyword evidence="4" id="KW-0677">Repeat</keyword>
<dbReference type="Proteomes" id="UP000016933">
    <property type="component" value="Unassembled WGS sequence"/>
</dbReference>
<dbReference type="Pfam" id="PF01422">
    <property type="entry name" value="zf-NF-X1"/>
    <property type="match status" value="7"/>
</dbReference>
<feature type="compositionally biased region" description="Basic residues" evidence="11">
    <location>
        <begin position="23"/>
        <end position="33"/>
    </location>
</feature>
<evidence type="ECO:0000256" key="1">
    <source>
        <dbReference type="ARBA" id="ARBA00004123"/>
    </source>
</evidence>
<evidence type="ECO:0000259" key="12">
    <source>
        <dbReference type="PROSITE" id="PS50089"/>
    </source>
</evidence>
<dbReference type="CDD" id="cd06008">
    <property type="entry name" value="NF-X1-zinc-finger"/>
    <property type="match status" value="5"/>
</dbReference>
<proteinExistence type="inferred from homology"/>
<feature type="compositionally biased region" description="Polar residues" evidence="11">
    <location>
        <begin position="90"/>
        <end position="101"/>
    </location>
</feature>
<keyword evidence="8" id="KW-0804">Transcription</keyword>
<keyword evidence="5 10" id="KW-0863">Zinc-finger</keyword>
<evidence type="ECO:0000256" key="7">
    <source>
        <dbReference type="ARBA" id="ARBA00023015"/>
    </source>
</evidence>
<feature type="compositionally biased region" description="Basic residues" evidence="11">
    <location>
        <begin position="148"/>
        <end position="158"/>
    </location>
</feature>
<dbReference type="PROSITE" id="PS51061">
    <property type="entry name" value="R3H"/>
    <property type="match status" value="1"/>
</dbReference>
<keyword evidence="3" id="KW-0479">Metal-binding</keyword>
<feature type="compositionally biased region" description="Basic residues" evidence="11">
    <location>
        <begin position="70"/>
        <end position="84"/>
    </location>
</feature>
<keyword evidence="9" id="KW-0539">Nucleus</keyword>
<feature type="region of interest" description="Disordered" evidence="11">
    <location>
        <begin position="1"/>
        <end position="101"/>
    </location>
</feature>
<feature type="domain" description="RING-type" evidence="12">
    <location>
        <begin position="180"/>
        <end position="239"/>
    </location>
</feature>
<dbReference type="Pfam" id="PF01424">
    <property type="entry name" value="R3H"/>
    <property type="match status" value="1"/>
</dbReference>
<evidence type="ECO:0000256" key="10">
    <source>
        <dbReference type="PROSITE-ProRule" id="PRU00175"/>
    </source>
</evidence>
<dbReference type="STRING" id="675120.M2Y2D3"/>
<feature type="region of interest" description="Disordered" evidence="11">
    <location>
        <begin position="135"/>
        <end position="163"/>
    </location>
</feature>
<evidence type="ECO:0000256" key="6">
    <source>
        <dbReference type="ARBA" id="ARBA00022833"/>
    </source>
</evidence>
<dbReference type="EMBL" id="KB446545">
    <property type="protein sequence ID" value="EME39459.1"/>
    <property type="molecule type" value="Genomic_DNA"/>
</dbReference>
<dbReference type="Gene3D" id="3.30.1370.50">
    <property type="entry name" value="R3H-like domain"/>
    <property type="match status" value="1"/>
</dbReference>
<evidence type="ECO:0000259" key="13">
    <source>
        <dbReference type="PROSITE" id="PS51061"/>
    </source>
</evidence>
<gene>
    <name evidence="14" type="ORF">DOTSEDRAFT_56838</name>
</gene>
<keyword evidence="15" id="KW-1185">Reference proteome</keyword>
<feature type="compositionally biased region" description="Polar residues" evidence="11">
    <location>
        <begin position="135"/>
        <end position="146"/>
    </location>
</feature>
<dbReference type="GO" id="GO:0005634">
    <property type="term" value="C:nucleus"/>
    <property type="evidence" value="ECO:0007669"/>
    <property type="project" value="UniProtKB-SubCell"/>
</dbReference>
<dbReference type="GO" id="GO:0000122">
    <property type="term" value="P:negative regulation of transcription by RNA polymerase II"/>
    <property type="evidence" value="ECO:0007669"/>
    <property type="project" value="TreeGrafter"/>
</dbReference>
<keyword evidence="6" id="KW-0862">Zinc</keyword>
<sequence>MEAPASLAQTGSSIQQSDSSGSRQRRRPGRGRGNKRESENSALTFRPASIVPEVATLPRPSHSDDGQRSQRGRGRGRGGARGRVGRPATESRNINGRTFGGQLTRQETNVSDASQGPIDLQADAPVFVPGQQHVHNVTQSQPTQRPARQLRHPKRRLSKSQAPDIATRTHEDIDNGHYECAICTSEVRRNSKVWSCHTCWTVFHMTCIKKWSSNAGAAFDRAQNGEISQLRQWRCPGCNLPKDDLPSSYTCWCEKELEPKSLAGLPPHSCGQTCGKDRARKCPHPCQLTCHAGPCPPCTHMGSTQSCFCGKHESTKRCYETEYSSGSSCGEVCGSMMPCGEHNCERPCHGGDCGACNVRLPARCYCGQMEKDVLCSNRGEHKESQCNHHADSGELITESWIGVFDCNKACNRAFDCGVHRCEQTCHPQEADSSQCPRSPDVVDHCSCGKTSLADLTSEERTSCLDPIPSCDNPCGKLLLCGHTCPEVCHTGDCPSCLQNVTINCRCGRTTSKTICHQGIEEPPQCMRVCRANLNCGRHACEERCCAGESRAIARQASRKKSRPLNSASRAADDGFEAEHICTRQCGRLLKCGNHECEELCHKGPCGTCREAIFEEISCHCGRTVLQPPLPCGTKPPPCRMPCERSKACGHPQVGHTCHLDDAPCPKCPFLVEKRCMCGKKSLKNQQCWLRDVGCGEICGKKLKCGVHSCRKICHRAGGCEDANGEACQQQCGKEKKICGHPDEAPCHAPFSCKEDKPCPSKIFITCACQAQKQEIRCSASKSSDGNGDKSLPCNEECARLERNRKLAIALNIDQATHVEGGDHVPYSAETLNLFAQHPKWCQTQEREFRVFATEEDEKRLRFKPMQAQQRAFVHALAEDFGLDSESVDPEPHRHVMIWKTPRFVSAPNKTLADALRIRQQAQRSANISANVSDNEGNPAKAKIQSFEPFNSFRITKPRFGLTIDEVRVEVGTILYSSTPFTFDIEFLPSEDVILKANSRTLPPQELEKMLENLKMPLGAAIAAQNFGTIQLCTTDSSLNITRYESDGTTGDGWSRVAAKKSAAKIHRPSSSLGGTNTFAALSGGGKVTFAKKKPEKVMKPKPLPVAEDWEAAELAEEEKERVASGSEDDGGVQTATPGAVIDDENPSAAVGPSEESRPAAPTERLDWAPQVEPSHMLAKLSCISAVIFALHFTTAPHSCASTAHFLAMSASKLGDDRQDIPKAAAKVFAVVELFENILFSVPSLQLFVLQRVNATFQGTITGSEILHRKMCLEPSSITTLPTVWEMLDSIGRGRKGEKPCTRSIHYLDRFAKPIKIKSESRPATIAVRLQATCRLPGRAQVVGSADIQGSEV</sequence>
<evidence type="ECO:0000313" key="15">
    <source>
        <dbReference type="Proteomes" id="UP000016933"/>
    </source>
</evidence>
<dbReference type="SMART" id="SM00438">
    <property type="entry name" value="ZnF_NFX"/>
    <property type="match status" value="9"/>
</dbReference>
<dbReference type="OrthoDB" id="6512771at2759"/>
<protein>
    <recommendedName>
        <fullName evidence="16">R3H domain-containing protein</fullName>
    </recommendedName>
</protein>
<feature type="region of interest" description="Disordered" evidence="11">
    <location>
        <begin position="1113"/>
        <end position="1164"/>
    </location>
</feature>
<dbReference type="FunFam" id="3.30.1370.50:FF:000006">
    <property type="entry name" value="NF-X1 finger transcription factor"/>
    <property type="match status" value="1"/>
</dbReference>
<dbReference type="OMA" id="HICEERC"/>
<feature type="domain" description="R3H" evidence="13">
    <location>
        <begin position="838"/>
        <end position="901"/>
    </location>
</feature>
<feature type="compositionally biased region" description="Low complexity" evidence="11">
    <location>
        <begin position="11"/>
        <end position="22"/>
    </location>
</feature>
<evidence type="ECO:0008006" key="16">
    <source>
        <dbReference type="Google" id="ProtNLM"/>
    </source>
</evidence>
<dbReference type="InterPro" id="IPR036867">
    <property type="entry name" value="R3H_dom_sf"/>
</dbReference>
<dbReference type="PROSITE" id="PS50089">
    <property type="entry name" value="ZF_RING_2"/>
    <property type="match status" value="1"/>
</dbReference>
<evidence type="ECO:0000256" key="2">
    <source>
        <dbReference type="ARBA" id="ARBA00007269"/>
    </source>
</evidence>
<dbReference type="eggNOG" id="KOG1952">
    <property type="taxonomic scope" value="Eukaryota"/>
</dbReference>
<reference evidence="15" key="1">
    <citation type="journal article" date="2012" name="PLoS Genet.">
        <title>The genomes of the fungal plant pathogens Cladosporium fulvum and Dothistroma septosporum reveal adaptation to different hosts and lifestyles but also signatures of common ancestry.</title>
        <authorList>
            <person name="de Wit P.J.G.M."/>
            <person name="van der Burgt A."/>
            <person name="Oekmen B."/>
            <person name="Stergiopoulos I."/>
            <person name="Abd-Elsalam K.A."/>
            <person name="Aerts A.L."/>
            <person name="Bahkali A.H."/>
            <person name="Beenen H.G."/>
            <person name="Chettri P."/>
            <person name="Cox M.P."/>
            <person name="Datema E."/>
            <person name="de Vries R.P."/>
            <person name="Dhillon B."/>
            <person name="Ganley A.R."/>
            <person name="Griffiths S.A."/>
            <person name="Guo Y."/>
            <person name="Hamelin R.C."/>
            <person name="Henrissat B."/>
            <person name="Kabir M.S."/>
            <person name="Jashni M.K."/>
            <person name="Kema G."/>
            <person name="Klaubauf S."/>
            <person name="Lapidus A."/>
            <person name="Levasseur A."/>
            <person name="Lindquist E."/>
            <person name="Mehrabi R."/>
            <person name="Ohm R.A."/>
            <person name="Owen T.J."/>
            <person name="Salamov A."/>
            <person name="Schwelm A."/>
            <person name="Schijlen E."/>
            <person name="Sun H."/>
            <person name="van den Burg H.A."/>
            <person name="van Ham R.C.H.J."/>
            <person name="Zhang S."/>
            <person name="Goodwin S.B."/>
            <person name="Grigoriev I.V."/>
            <person name="Collemare J."/>
            <person name="Bradshaw R.E."/>
        </authorList>
    </citation>
    <scope>NUCLEOTIDE SEQUENCE [LARGE SCALE GENOMIC DNA]</scope>
    <source>
        <strain evidence="15">NZE10 / CBS 128990</strain>
    </source>
</reference>
<dbReference type="InterPro" id="IPR034078">
    <property type="entry name" value="NFX1_fam"/>
</dbReference>
<dbReference type="CDD" id="cd16492">
    <property type="entry name" value="RING-CH-C4HC3_NFX1-like"/>
    <property type="match status" value="1"/>
</dbReference>
<evidence type="ECO:0000256" key="3">
    <source>
        <dbReference type="ARBA" id="ARBA00022723"/>
    </source>
</evidence>
<dbReference type="CDD" id="cd06006">
    <property type="entry name" value="R3H_unknown_2"/>
    <property type="match status" value="1"/>
</dbReference>
<keyword evidence="7" id="KW-0805">Transcription regulation</keyword>
<comment type="similarity">
    <text evidence="2">Belongs to the NFX1 family.</text>
</comment>
<dbReference type="HOGENOM" id="CLU_005714_2_0_1"/>
<dbReference type="InterPro" id="IPR000967">
    <property type="entry name" value="Znf_NFX1"/>
</dbReference>
<dbReference type="InterPro" id="IPR001374">
    <property type="entry name" value="R3H_dom"/>
</dbReference>
<evidence type="ECO:0000313" key="14">
    <source>
        <dbReference type="EMBL" id="EME39459.1"/>
    </source>
</evidence>
<dbReference type="InterPro" id="IPR034077">
    <property type="entry name" value="R3H_FAP1"/>
</dbReference>
<evidence type="ECO:0000256" key="5">
    <source>
        <dbReference type="ARBA" id="ARBA00022771"/>
    </source>
</evidence>
<dbReference type="SMART" id="SM00393">
    <property type="entry name" value="R3H"/>
    <property type="match status" value="1"/>
</dbReference>
<dbReference type="GO" id="GO:0008270">
    <property type="term" value="F:zinc ion binding"/>
    <property type="evidence" value="ECO:0007669"/>
    <property type="project" value="UniProtKB-KW"/>
</dbReference>
<organism evidence="14 15">
    <name type="scientific">Dothistroma septosporum (strain NZE10 / CBS 128990)</name>
    <name type="common">Red band needle blight fungus</name>
    <name type="synonym">Mycosphaerella pini</name>
    <dbReference type="NCBI Taxonomy" id="675120"/>
    <lineage>
        <taxon>Eukaryota</taxon>
        <taxon>Fungi</taxon>
        <taxon>Dikarya</taxon>
        <taxon>Ascomycota</taxon>
        <taxon>Pezizomycotina</taxon>
        <taxon>Dothideomycetes</taxon>
        <taxon>Dothideomycetidae</taxon>
        <taxon>Mycosphaerellales</taxon>
        <taxon>Mycosphaerellaceae</taxon>
        <taxon>Dothistroma</taxon>
    </lineage>
</organism>
<dbReference type="GO" id="GO:0000977">
    <property type="term" value="F:RNA polymerase II transcription regulatory region sequence-specific DNA binding"/>
    <property type="evidence" value="ECO:0007669"/>
    <property type="project" value="TreeGrafter"/>
</dbReference>
<evidence type="ECO:0000256" key="8">
    <source>
        <dbReference type="ARBA" id="ARBA00023163"/>
    </source>
</evidence>
<dbReference type="SUPFAM" id="SSF82708">
    <property type="entry name" value="R3H domain"/>
    <property type="match status" value="1"/>
</dbReference>
<evidence type="ECO:0000256" key="9">
    <source>
        <dbReference type="ARBA" id="ARBA00023242"/>
    </source>
</evidence>
<evidence type="ECO:0000256" key="4">
    <source>
        <dbReference type="ARBA" id="ARBA00022737"/>
    </source>
</evidence>
<dbReference type="GO" id="GO:0000981">
    <property type="term" value="F:DNA-binding transcription factor activity, RNA polymerase II-specific"/>
    <property type="evidence" value="ECO:0007669"/>
    <property type="project" value="TreeGrafter"/>
</dbReference>
<name>M2Y2D3_DOTSN</name>